<dbReference type="InterPro" id="IPR010994">
    <property type="entry name" value="RuvA_2-like"/>
</dbReference>
<dbReference type="RefSeq" id="WP_340643485.1">
    <property type="nucleotide sequence ID" value="NZ_JAFLQW010000254.1"/>
</dbReference>
<feature type="domain" description="Helix-hairpin-helix DNA-binding motif class 1" evidence="4">
    <location>
        <begin position="135"/>
        <end position="154"/>
    </location>
</feature>
<dbReference type="Pfam" id="PF14520">
    <property type="entry name" value="HHH_5"/>
    <property type="match status" value="1"/>
</dbReference>
<dbReference type="Gene3D" id="1.10.150.20">
    <property type="entry name" value="5' to 3' exonuclease, C-terminal subdomain"/>
    <property type="match status" value="2"/>
</dbReference>
<protein>
    <recommendedName>
        <fullName evidence="4">Helix-hairpin-helix DNA-binding motif class 1 domain-containing protein</fullName>
    </recommendedName>
</protein>
<feature type="compositionally biased region" description="Basic and acidic residues" evidence="3">
    <location>
        <begin position="459"/>
        <end position="472"/>
    </location>
</feature>
<name>A0ABS3FQC0_9CYAN</name>
<sequence>MTTDITTKEVRAQIEAIKIKVERNGHLTPIAQIAPIEVEGTKIEYATFLGSDRFAELNPQIGDTLLLCHGGTDKMAEVVGVIAEERSNGHQPFLMPTHCPECGSPVIRTADDEISCINSSCAPILPYSLLNWASRDAMEISGLGEKLAHQLIEHGLVKSVADLYELNPDQLITLERMGKKSAKNLLKAIAKSKSLPWSRLLASLGIRQVGRATAQLLTHEFATVGDLAKAEIAGLEAIDGITPETAQSVYSWFRIQANQTLIERLSAAGLQLPSVALPEILDVPVAPETATQEVQPDPAPLHQEPVAMPAPAPSETASDGQSQLDTTAQQLQTATERNAQLQSDLEQATQSSGQLRSQLEEIRTNLERAEQQTAQLQSELAESRQQLTQANQSESLESELAQKSSQLTQAQEQTAQLNAQLQEIQSALEASTRQAKELQTELAQSHQHSGELDSQLHQVRTELEQSHQHSGELDSQLTQVRTELEQSHQHSGELDSQ</sequence>
<feature type="compositionally biased region" description="Polar residues" evidence="3">
    <location>
        <begin position="371"/>
        <end position="405"/>
    </location>
</feature>
<feature type="region of interest" description="Disordered" evidence="3">
    <location>
        <begin position="432"/>
        <end position="497"/>
    </location>
</feature>
<dbReference type="InterPro" id="IPR003583">
    <property type="entry name" value="Hlx-hairpin-Hlx_DNA-bd_motif"/>
</dbReference>
<organism evidence="5 6">
    <name type="scientific">Phormidium pseudopriestleyi FRX01</name>
    <dbReference type="NCBI Taxonomy" id="1759528"/>
    <lineage>
        <taxon>Bacteria</taxon>
        <taxon>Bacillati</taxon>
        <taxon>Cyanobacteriota</taxon>
        <taxon>Cyanophyceae</taxon>
        <taxon>Oscillatoriophycideae</taxon>
        <taxon>Oscillatoriales</taxon>
        <taxon>Oscillatoriaceae</taxon>
        <taxon>Phormidium</taxon>
    </lineage>
</organism>
<comment type="caution">
    <text evidence="5">The sequence shown here is derived from an EMBL/GenBank/DDBJ whole genome shotgun (WGS) entry which is preliminary data.</text>
</comment>
<dbReference type="InterPro" id="IPR041663">
    <property type="entry name" value="DisA/LigA_HHH"/>
</dbReference>
<gene>
    <name evidence="5" type="ORF">J0895_09405</name>
</gene>
<feature type="domain" description="Helix-hairpin-helix DNA-binding motif class 1" evidence="4">
    <location>
        <begin position="233"/>
        <end position="252"/>
    </location>
</feature>
<feature type="compositionally biased region" description="Basic and acidic residues" evidence="3">
    <location>
        <begin position="482"/>
        <end position="497"/>
    </location>
</feature>
<evidence type="ECO:0000256" key="2">
    <source>
        <dbReference type="ARBA" id="ARBA00023204"/>
    </source>
</evidence>
<dbReference type="Gene3D" id="6.20.10.30">
    <property type="match status" value="1"/>
</dbReference>
<evidence type="ECO:0000256" key="3">
    <source>
        <dbReference type="SAM" id="MobiDB-lite"/>
    </source>
</evidence>
<dbReference type="InterPro" id="IPR012340">
    <property type="entry name" value="NA-bd_OB-fold"/>
</dbReference>
<dbReference type="Pfam" id="PF12826">
    <property type="entry name" value="HHH_2"/>
    <property type="match status" value="1"/>
</dbReference>
<dbReference type="SUPFAM" id="SSF50249">
    <property type="entry name" value="Nucleic acid-binding proteins"/>
    <property type="match status" value="1"/>
</dbReference>
<keyword evidence="2" id="KW-0234">DNA repair</keyword>
<feature type="region of interest" description="Disordered" evidence="3">
    <location>
        <begin position="369"/>
        <end position="407"/>
    </location>
</feature>
<dbReference type="Gene3D" id="2.40.50.140">
    <property type="entry name" value="Nucleic acid-binding proteins"/>
    <property type="match status" value="1"/>
</dbReference>
<feature type="non-terminal residue" evidence="5">
    <location>
        <position position="497"/>
    </location>
</feature>
<dbReference type="Pfam" id="PF03120">
    <property type="entry name" value="OB_DNA_ligase"/>
    <property type="match status" value="1"/>
</dbReference>
<keyword evidence="6" id="KW-1185">Reference proteome</keyword>
<feature type="region of interest" description="Disordered" evidence="3">
    <location>
        <begin position="338"/>
        <end position="357"/>
    </location>
</feature>
<dbReference type="SMART" id="SM00278">
    <property type="entry name" value="HhH1"/>
    <property type="match status" value="3"/>
</dbReference>
<feature type="domain" description="Helix-hairpin-helix DNA-binding motif class 1" evidence="4">
    <location>
        <begin position="169"/>
        <end position="188"/>
    </location>
</feature>
<dbReference type="EMBL" id="JAFLQW010000254">
    <property type="protein sequence ID" value="MBO0349319.1"/>
    <property type="molecule type" value="Genomic_DNA"/>
</dbReference>
<dbReference type="InterPro" id="IPR004150">
    <property type="entry name" value="NAD_DNA_ligase_OB"/>
</dbReference>
<evidence type="ECO:0000256" key="1">
    <source>
        <dbReference type="ARBA" id="ARBA00022763"/>
    </source>
</evidence>
<proteinExistence type="predicted"/>
<feature type="region of interest" description="Disordered" evidence="3">
    <location>
        <begin position="289"/>
        <end position="330"/>
    </location>
</feature>
<evidence type="ECO:0000313" key="6">
    <source>
        <dbReference type="Proteomes" id="UP000664844"/>
    </source>
</evidence>
<dbReference type="SUPFAM" id="SSF47781">
    <property type="entry name" value="RuvA domain 2-like"/>
    <property type="match status" value="1"/>
</dbReference>
<accession>A0ABS3FQC0</accession>
<dbReference type="PANTHER" id="PTHR43941">
    <property type="entry name" value="STRUCTURAL MAINTENANCE OF CHROMOSOMES PROTEIN 2"/>
    <property type="match status" value="1"/>
</dbReference>
<reference evidence="5 6" key="1">
    <citation type="submission" date="2021-03" db="EMBL/GenBank/DDBJ databases">
        <title>Metabolic Capacity of the Antarctic Cyanobacterium Phormidium pseudopriestleyi that Sustains Oxygenic Photosynthesis in the Presence of Hydrogen Sulfide.</title>
        <authorList>
            <person name="Lumian J.E."/>
            <person name="Jungblut A.D."/>
            <person name="Dillon M.L."/>
            <person name="Hawes I."/>
            <person name="Doran P.T."/>
            <person name="Mackey T.J."/>
            <person name="Dick G.J."/>
            <person name="Grettenberger C.L."/>
            <person name="Sumner D.Y."/>
        </authorList>
    </citation>
    <scope>NUCLEOTIDE SEQUENCE [LARGE SCALE GENOMIC DNA]</scope>
    <source>
        <strain evidence="5 6">FRX01</strain>
    </source>
</reference>
<dbReference type="Gene3D" id="1.20.5.170">
    <property type="match status" value="1"/>
</dbReference>
<evidence type="ECO:0000259" key="4">
    <source>
        <dbReference type="SMART" id="SM00278"/>
    </source>
</evidence>
<evidence type="ECO:0000313" key="5">
    <source>
        <dbReference type="EMBL" id="MBO0349319.1"/>
    </source>
</evidence>
<dbReference type="PANTHER" id="PTHR43941:SF1">
    <property type="entry name" value="STRUCTURAL MAINTENANCE OF CHROMOSOMES PROTEIN 2"/>
    <property type="match status" value="1"/>
</dbReference>
<keyword evidence="1" id="KW-0227">DNA damage</keyword>
<dbReference type="Proteomes" id="UP000664844">
    <property type="component" value="Unassembled WGS sequence"/>
</dbReference>